<evidence type="ECO:0000256" key="6">
    <source>
        <dbReference type="ARBA" id="ARBA00022989"/>
    </source>
</evidence>
<keyword evidence="4" id="KW-0963">Cytoplasm</keyword>
<evidence type="ECO:0000256" key="8">
    <source>
        <dbReference type="ARBA" id="ARBA00023136"/>
    </source>
</evidence>
<keyword evidence="7" id="KW-0443">Lipid metabolism</keyword>
<dbReference type="PhylomeDB" id="A7T1G3"/>
<keyword evidence="9" id="KW-0539">Nucleus</keyword>
<dbReference type="InterPro" id="IPR019168">
    <property type="entry name" value="NEP1-R1"/>
</dbReference>
<evidence type="ECO:0000256" key="10">
    <source>
        <dbReference type="ARBA" id="ARBA00030458"/>
    </source>
</evidence>
<dbReference type="OMA" id="ITTRARC"/>
<keyword evidence="8 11" id="KW-0472">Membrane</keyword>
<evidence type="ECO:0000256" key="4">
    <source>
        <dbReference type="ARBA" id="ARBA00022490"/>
    </source>
</evidence>
<organism evidence="12 13">
    <name type="scientific">Nematostella vectensis</name>
    <name type="common">Starlet sea anemone</name>
    <dbReference type="NCBI Taxonomy" id="45351"/>
    <lineage>
        <taxon>Eukaryota</taxon>
        <taxon>Metazoa</taxon>
        <taxon>Cnidaria</taxon>
        <taxon>Anthozoa</taxon>
        <taxon>Hexacorallia</taxon>
        <taxon>Actiniaria</taxon>
        <taxon>Edwardsiidae</taxon>
        <taxon>Nematostella</taxon>
    </lineage>
</organism>
<reference evidence="12 13" key="1">
    <citation type="journal article" date="2007" name="Science">
        <title>Sea anemone genome reveals ancestral eumetazoan gene repertoire and genomic organization.</title>
        <authorList>
            <person name="Putnam N.H."/>
            <person name="Srivastava M."/>
            <person name="Hellsten U."/>
            <person name="Dirks B."/>
            <person name="Chapman J."/>
            <person name="Salamov A."/>
            <person name="Terry A."/>
            <person name="Shapiro H."/>
            <person name="Lindquist E."/>
            <person name="Kapitonov V.V."/>
            <person name="Jurka J."/>
            <person name="Genikhovich G."/>
            <person name="Grigoriev I.V."/>
            <person name="Lucas S.M."/>
            <person name="Steele R.E."/>
            <person name="Finnerty J.R."/>
            <person name="Technau U."/>
            <person name="Martindale M.Q."/>
            <person name="Rokhsar D.S."/>
        </authorList>
    </citation>
    <scope>NUCLEOTIDE SEQUENCE [LARGE SCALE GENOMIC DNA]</scope>
    <source>
        <strain evidence="13">CH2 X CH6</strain>
    </source>
</reference>
<evidence type="ECO:0000256" key="9">
    <source>
        <dbReference type="ARBA" id="ARBA00023242"/>
    </source>
</evidence>
<dbReference type="InParanoid" id="A7T1G3"/>
<keyword evidence="6 11" id="KW-1133">Transmembrane helix</keyword>
<evidence type="ECO:0000256" key="2">
    <source>
        <dbReference type="ARBA" id="ARBA00004496"/>
    </source>
</evidence>
<dbReference type="PANTHER" id="PTHR20996:SF1">
    <property type="entry name" value="NUCLEAR ENVELOPE PHOSPHATASE-REGULATORY SUBUNIT 1"/>
    <property type="match status" value="1"/>
</dbReference>
<dbReference type="Proteomes" id="UP000001593">
    <property type="component" value="Unassembled WGS sequence"/>
</dbReference>
<dbReference type="AlphaFoldDB" id="A7T1G3"/>
<keyword evidence="13" id="KW-1185">Reference proteome</keyword>
<proteinExistence type="inferred from homology"/>
<evidence type="ECO:0000313" key="12">
    <source>
        <dbReference type="EMBL" id="EDO30209.1"/>
    </source>
</evidence>
<feature type="transmembrane region" description="Helical" evidence="11">
    <location>
        <begin position="34"/>
        <end position="51"/>
    </location>
</feature>
<evidence type="ECO:0000256" key="3">
    <source>
        <dbReference type="ARBA" id="ARBA00010998"/>
    </source>
</evidence>
<dbReference type="STRING" id="45351.A7T1G3"/>
<keyword evidence="5 11" id="KW-0812">Transmembrane</keyword>
<feature type="transmembrane region" description="Helical" evidence="11">
    <location>
        <begin position="63"/>
        <end position="83"/>
    </location>
</feature>
<dbReference type="GO" id="GO:0006629">
    <property type="term" value="P:lipid metabolic process"/>
    <property type="evidence" value="ECO:0007669"/>
    <property type="project" value="UniProtKB-KW"/>
</dbReference>
<evidence type="ECO:0000256" key="7">
    <source>
        <dbReference type="ARBA" id="ARBA00023098"/>
    </source>
</evidence>
<dbReference type="HOGENOM" id="CLU_138149_0_0_1"/>
<protein>
    <recommendedName>
        <fullName evidence="10">Transmembrane protein 188</fullName>
    </recommendedName>
</protein>
<gene>
    <name evidence="12" type="ORF">NEMVEDRAFT_v1g141730</name>
</gene>
<name>A7T1G3_NEMVE</name>
<comment type="subcellular location">
    <subcellularLocation>
        <location evidence="2">Cytoplasm</location>
    </subcellularLocation>
    <subcellularLocation>
        <location evidence="1">Nucleus membrane</location>
        <topology evidence="1">Multi-pass membrane protein</topology>
    </subcellularLocation>
</comment>
<accession>A7T1G3</accession>
<dbReference type="eggNOG" id="KOG4606">
    <property type="taxonomic scope" value="Eukaryota"/>
</dbReference>
<dbReference type="PANTHER" id="PTHR20996">
    <property type="entry name" value="NUCLEAR ENVELOPE PHOSPHATASE-REGULATORY SUBUNIT 1"/>
    <property type="match status" value="1"/>
</dbReference>
<dbReference type="EMBL" id="DS470106">
    <property type="protein sequence ID" value="EDO30209.1"/>
    <property type="molecule type" value="Genomic_DNA"/>
</dbReference>
<evidence type="ECO:0000256" key="11">
    <source>
        <dbReference type="SAM" id="Phobius"/>
    </source>
</evidence>
<dbReference type="Pfam" id="PF09771">
    <property type="entry name" value="Tmemb_18A"/>
    <property type="match status" value="1"/>
</dbReference>
<evidence type="ECO:0000256" key="1">
    <source>
        <dbReference type="ARBA" id="ARBA00004232"/>
    </source>
</evidence>
<comment type="similarity">
    <text evidence="3">Belongs to the CNEP1R1 family.</text>
</comment>
<sequence length="111" mass="12866">MISVILQCVDLKAFERRLTEYVSSLSYTTTRWRIILSLSALFATFGAWGVIIDDHVSILQSLWYHKLFTLSCCNLLVLFMMGIHRRVFAPSIILSRTRIVLQDYNMSCDEV</sequence>
<evidence type="ECO:0000313" key="13">
    <source>
        <dbReference type="Proteomes" id="UP000001593"/>
    </source>
</evidence>
<dbReference type="GO" id="GO:0005737">
    <property type="term" value="C:cytoplasm"/>
    <property type="evidence" value="ECO:0000318"/>
    <property type="project" value="GO_Central"/>
</dbReference>
<dbReference type="GO" id="GO:0071595">
    <property type="term" value="C:Nem1-Spo7 phosphatase complex"/>
    <property type="evidence" value="ECO:0000318"/>
    <property type="project" value="GO_Central"/>
</dbReference>
<dbReference type="GO" id="GO:0031965">
    <property type="term" value="C:nuclear membrane"/>
    <property type="evidence" value="ECO:0007669"/>
    <property type="project" value="UniProtKB-SubCell"/>
</dbReference>
<evidence type="ECO:0000256" key="5">
    <source>
        <dbReference type="ARBA" id="ARBA00022692"/>
    </source>
</evidence>